<dbReference type="InterPro" id="IPR012902">
    <property type="entry name" value="N_methyl_site"/>
</dbReference>
<comment type="caution">
    <text evidence="2">The sequence shown here is derived from an EMBL/GenBank/DDBJ whole genome shotgun (WGS) entry which is preliminary data.</text>
</comment>
<dbReference type="Gene3D" id="3.30.700.10">
    <property type="entry name" value="Glycoprotein, Type 4 Pilin"/>
    <property type="match status" value="1"/>
</dbReference>
<dbReference type="InterPro" id="IPR045584">
    <property type="entry name" value="Pilin-like"/>
</dbReference>
<reference evidence="2 3" key="1">
    <citation type="submission" date="2018-11" db="EMBL/GenBank/DDBJ databases">
        <title>Draft genome analysis of Rheinheimera mesophila isolated from an industrial waste site.</title>
        <authorList>
            <person name="Yu Q."/>
            <person name="Qi Y."/>
            <person name="Zhang H."/>
            <person name="Lu Y."/>
            <person name="Pu J."/>
        </authorList>
    </citation>
    <scope>NUCLEOTIDE SEQUENCE [LARGE SCALE GENOMIC DNA]</scope>
    <source>
        <strain evidence="2 3">IITR13</strain>
    </source>
</reference>
<keyword evidence="3" id="KW-1185">Reference proteome</keyword>
<dbReference type="RefSeq" id="WP_082101906.1">
    <property type="nucleotide sequence ID" value="NZ_LAVS01000096.1"/>
</dbReference>
<dbReference type="AlphaFoldDB" id="A0A3P3QJM9"/>
<dbReference type="OrthoDB" id="5873580at2"/>
<keyword evidence="1" id="KW-0472">Membrane</keyword>
<accession>A0A3P3QJM9</accession>
<dbReference type="PROSITE" id="PS00409">
    <property type="entry name" value="PROKAR_NTER_METHYL"/>
    <property type="match status" value="1"/>
</dbReference>
<dbReference type="Pfam" id="PF07963">
    <property type="entry name" value="N_methyl"/>
    <property type="match status" value="1"/>
</dbReference>
<dbReference type="SUPFAM" id="SSF54523">
    <property type="entry name" value="Pili subunits"/>
    <property type="match status" value="1"/>
</dbReference>
<keyword evidence="1" id="KW-0812">Transmembrane</keyword>
<organism evidence="2 3">
    <name type="scientific">Rheinheimera mesophila</name>
    <dbReference type="NCBI Taxonomy" id="1547515"/>
    <lineage>
        <taxon>Bacteria</taxon>
        <taxon>Pseudomonadati</taxon>
        <taxon>Pseudomonadota</taxon>
        <taxon>Gammaproteobacteria</taxon>
        <taxon>Chromatiales</taxon>
        <taxon>Chromatiaceae</taxon>
        <taxon>Rheinheimera</taxon>
    </lineage>
</organism>
<sequence>MPTIRARVSGFTLIELIIVVLLIGILTVTLLPRFVGKDGVSEFVARDQIVSLLQTVQIRAMQQTSGGCHNLELSSSVIALQAINGCVASPDSAFYFQSSSDSNVTLSLVSYDGNSVLPSSILSFDANGRPVLPTSSGYRVRISADSILDICVESQGYIHAIVQGGVCN</sequence>
<evidence type="ECO:0000256" key="1">
    <source>
        <dbReference type="SAM" id="Phobius"/>
    </source>
</evidence>
<keyword evidence="1" id="KW-1133">Transmembrane helix</keyword>
<proteinExistence type="predicted"/>
<dbReference type="NCBIfam" id="TIGR02532">
    <property type="entry name" value="IV_pilin_GFxxxE"/>
    <property type="match status" value="1"/>
</dbReference>
<dbReference type="EMBL" id="RRCF01000002">
    <property type="protein sequence ID" value="RRJ21372.1"/>
    <property type="molecule type" value="Genomic_DNA"/>
</dbReference>
<feature type="transmembrane region" description="Helical" evidence="1">
    <location>
        <begin position="12"/>
        <end position="31"/>
    </location>
</feature>
<gene>
    <name evidence="2" type="ORF">EIK76_10875</name>
</gene>
<evidence type="ECO:0000313" key="3">
    <source>
        <dbReference type="Proteomes" id="UP000276260"/>
    </source>
</evidence>
<protein>
    <submittedName>
        <fullName evidence="2">Type II secretion system protein</fullName>
    </submittedName>
</protein>
<evidence type="ECO:0000313" key="2">
    <source>
        <dbReference type="EMBL" id="RRJ21372.1"/>
    </source>
</evidence>
<dbReference type="Proteomes" id="UP000276260">
    <property type="component" value="Unassembled WGS sequence"/>
</dbReference>
<name>A0A3P3QJM9_9GAMM</name>